<gene>
    <name evidence="2" type="ORF">SVUK_LOCUS20177</name>
</gene>
<reference evidence="2 3" key="1">
    <citation type="submission" date="2018-11" db="EMBL/GenBank/DDBJ databases">
        <authorList>
            <consortium name="Pathogen Informatics"/>
        </authorList>
    </citation>
    <scope>NUCLEOTIDE SEQUENCE [LARGE SCALE GENOMIC DNA]</scope>
</reference>
<evidence type="ECO:0000256" key="1">
    <source>
        <dbReference type="SAM" id="MobiDB-lite"/>
    </source>
</evidence>
<feature type="compositionally biased region" description="Basic and acidic residues" evidence="1">
    <location>
        <begin position="1"/>
        <end position="42"/>
    </location>
</feature>
<protein>
    <submittedName>
        <fullName evidence="2">Uncharacterized protein</fullName>
    </submittedName>
</protein>
<dbReference type="AlphaFoldDB" id="A0A3P7JZ21"/>
<sequence>MIHAADGEQGRRHREGEGFDAEQELHEEFHEADSADDHEHSEGVLYPADEGESLADIDDVADEVEVCNEC</sequence>
<accession>A0A3P7JZ21</accession>
<dbReference type="EMBL" id="UYYB01137061">
    <property type="protein sequence ID" value="VDM85179.1"/>
    <property type="molecule type" value="Genomic_DNA"/>
</dbReference>
<organism evidence="2 3">
    <name type="scientific">Strongylus vulgaris</name>
    <name type="common">Blood worm</name>
    <dbReference type="NCBI Taxonomy" id="40348"/>
    <lineage>
        <taxon>Eukaryota</taxon>
        <taxon>Metazoa</taxon>
        <taxon>Ecdysozoa</taxon>
        <taxon>Nematoda</taxon>
        <taxon>Chromadorea</taxon>
        <taxon>Rhabditida</taxon>
        <taxon>Rhabditina</taxon>
        <taxon>Rhabditomorpha</taxon>
        <taxon>Strongyloidea</taxon>
        <taxon>Strongylidae</taxon>
        <taxon>Strongylus</taxon>
    </lineage>
</organism>
<evidence type="ECO:0000313" key="3">
    <source>
        <dbReference type="Proteomes" id="UP000270094"/>
    </source>
</evidence>
<keyword evidence="3" id="KW-1185">Reference proteome</keyword>
<proteinExistence type="predicted"/>
<feature type="region of interest" description="Disordered" evidence="1">
    <location>
        <begin position="1"/>
        <end position="55"/>
    </location>
</feature>
<evidence type="ECO:0000313" key="2">
    <source>
        <dbReference type="EMBL" id="VDM85179.1"/>
    </source>
</evidence>
<dbReference type="Proteomes" id="UP000270094">
    <property type="component" value="Unassembled WGS sequence"/>
</dbReference>
<name>A0A3P7JZ21_STRVU</name>